<gene>
    <name evidence="1" type="ORF">H9629_14795</name>
</gene>
<proteinExistence type="predicted"/>
<reference evidence="1 2" key="1">
    <citation type="submission" date="2020-08" db="EMBL/GenBank/DDBJ databases">
        <title>A Genomic Blueprint of the Chicken Gut Microbiome.</title>
        <authorList>
            <person name="Gilroy R."/>
            <person name="Ravi A."/>
            <person name="Getino M."/>
            <person name="Pursley I."/>
            <person name="Horton D.L."/>
            <person name="Alikhan N.-F."/>
            <person name="Baker D."/>
            <person name="Gharbi K."/>
            <person name="Hall N."/>
            <person name="Watson M."/>
            <person name="Adriaenssens E.M."/>
            <person name="Foster-Nyarko E."/>
            <person name="Jarju S."/>
            <person name="Secka A."/>
            <person name="Antonio M."/>
            <person name="Oren A."/>
            <person name="Chaudhuri R."/>
            <person name="La Ragione R.M."/>
            <person name="Hildebrand F."/>
            <person name="Pallen M.J."/>
        </authorList>
    </citation>
    <scope>NUCLEOTIDE SEQUENCE [LARGE SCALE GENOMIC DNA]</scope>
    <source>
        <strain evidence="1 2">Sa1BUA6</strain>
    </source>
</reference>
<accession>A0ABR8W0M8</accession>
<protein>
    <submittedName>
        <fullName evidence="1">Uncharacterized protein</fullName>
    </submittedName>
</protein>
<keyword evidence="2" id="KW-1185">Reference proteome</keyword>
<dbReference type="EMBL" id="JACSPT010000030">
    <property type="protein sequence ID" value="MBD8010589.1"/>
    <property type="molecule type" value="Genomic_DNA"/>
</dbReference>
<organism evidence="1 2">
    <name type="scientific">Acinetobacter pecorum</name>
    <dbReference type="NCBI Taxonomy" id="2762215"/>
    <lineage>
        <taxon>Bacteria</taxon>
        <taxon>Pseudomonadati</taxon>
        <taxon>Pseudomonadota</taxon>
        <taxon>Gammaproteobacteria</taxon>
        <taxon>Moraxellales</taxon>
        <taxon>Moraxellaceae</taxon>
        <taxon>Acinetobacter</taxon>
    </lineage>
</organism>
<dbReference type="RefSeq" id="WP_191731401.1">
    <property type="nucleotide sequence ID" value="NZ_JACSPT010000030.1"/>
</dbReference>
<comment type="caution">
    <text evidence="1">The sequence shown here is derived from an EMBL/GenBank/DDBJ whole genome shotgun (WGS) entry which is preliminary data.</text>
</comment>
<sequence>MVDYNKIQQEIENMKSGAIKWIGSNFELNDMQEIYHLLLNLESEGVIDIIAVGHESYTGHRLVHKVKVEKN</sequence>
<evidence type="ECO:0000313" key="2">
    <source>
        <dbReference type="Proteomes" id="UP000621930"/>
    </source>
</evidence>
<name>A0ABR8W0M8_9GAMM</name>
<dbReference type="Proteomes" id="UP000621930">
    <property type="component" value="Unassembled WGS sequence"/>
</dbReference>
<evidence type="ECO:0000313" key="1">
    <source>
        <dbReference type="EMBL" id="MBD8010589.1"/>
    </source>
</evidence>